<organism evidence="1">
    <name type="scientific">Oryza glumipatula</name>
    <dbReference type="NCBI Taxonomy" id="40148"/>
    <lineage>
        <taxon>Eukaryota</taxon>
        <taxon>Viridiplantae</taxon>
        <taxon>Streptophyta</taxon>
        <taxon>Embryophyta</taxon>
        <taxon>Tracheophyta</taxon>
        <taxon>Spermatophyta</taxon>
        <taxon>Magnoliopsida</taxon>
        <taxon>Liliopsida</taxon>
        <taxon>Poales</taxon>
        <taxon>Poaceae</taxon>
        <taxon>BOP clade</taxon>
        <taxon>Oryzoideae</taxon>
        <taxon>Oryzeae</taxon>
        <taxon>Oryzinae</taxon>
        <taxon>Oryza</taxon>
    </lineage>
</organism>
<dbReference type="HOGENOM" id="CLU_1761592_0_0_1"/>
<evidence type="ECO:0000313" key="2">
    <source>
        <dbReference type="Proteomes" id="UP000026961"/>
    </source>
</evidence>
<reference evidence="1" key="1">
    <citation type="submission" date="2013-08" db="EMBL/GenBank/DDBJ databases">
        <title>Oryza genome evolution.</title>
        <authorList>
            <person name="Wing R.A."/>
            <person name="Panaud O."/>
            <person name="Oliveira A.C."/>
        </authorList>
    </citation>
    <scope>NUCLEOTIDE SEQUENCE</scope>
</reference>
<dbReference type="Proteomes" id="UP000026961">
    <property type="component" value="Chromosome 1"/>
</dbReference>
<protein>
    <submittedName>
        <fullName evidence="1">Uncharacterized protein</fullName>
    </submittedName>
</protein>
<reference evidence="1" key="3">
    <citation type="submission" date="2018-05" db="EMBL/GenBank/DDBJ databases">
        <title>OgluRS3 (Oryza glumaepatula Reference Sequence Version 3).</title>
        <authorList>
            <person name="Zhang J."/>
            <person name="Kudrna D."/>
            <person name="Lee S."/>
            <person name="Talag J."/>
            <person name="Welchert J."/>
            <person name="Wing R.A."/>
        </authorList>
    </citation>
    <scope>NUCLEOTIDE SEQUENCE [LARGE SCALE GENOMIC DNA]</scope>
</reference>
<dbReference type="EnsemblPlants" id="OGLUM01G02650.2">
    <property type="protein sequence ID" value="OGLUM01G02650.2"/>
    <property type="gene ID" value="OGLUM01G02650"/>
</dbReference>
<reference evidence="1" key="2">
    <citation type="submission" date="2015-04" db="UniProtKB">
        <authorList>
            <consortium name="EnsemblPlants"/>
        </authorList>
    </citation>
    <scope>IDENTIFICATION</scope>
</reference>
<proteinExistence type="predicted"/>
<dbReference type="Gramene" id="OGLUM01G02650.2">
    <property type="protein sequence ID" value="OGLUM01G02650.2"/>
    <property type="gene ID" value="OGLUM01G02650"/>
</dbReference>
<keyword evidence="2" id="KW-1185">Reference proteome</keyword>
<dbReference type="AlphaFoldDB" id="A0A0D9Y2Z2"/>
<evidence type="ECO:0000313" key="1">
    <source>
        <dbReference type="EnsemblPlants" id="OGLUM01G02650.2"/>
    </source>
</evidence>
<sequence length="148" mass="16156">MAADSCLAAVAAGGGLSRRRTPSRFWWLSSRLLLGLHALEGVLLHQDGGRRPVGFILSIRRLRLFSATLLPSSRESGHRISAALAQIDLADETNTDSRGCEGSRTTAVSSRDKKGRMKVIGLAADDPRCSTATDEFKENMYYEQVGEY</sequence>
<name>A0A0D9Y2Z2_9ORYZ</name>
<accession>A0A0D9Y2Z2</accession>